<feature type="region of interest" description="Disordered" evidence="1">
    <location>
        <begin position="25"/>
        <end position="60"/>
    </location>
</feature>
<sequence>MNIQRYQGDKIIEENFIGDEKFVRVKSSDSKKNKDSKTKNKIKSQNRNSSDDDCGRPKNGKMIITKYNSVEKVSTTVFKPMDNLDDESSSIKSSKKKVTTQNQSSKKFASTEQTLDILSSKSKNSDAFVLVTNEKSRKKQKSENILNVTTNNFPPQDSYLLSQYTQPKSVKKKIKIKFTSSMTHSNKAEDSVHYLPDSFTLSKQPSFKEKPKTDLTKPARVPSAAVPKKRASLVSIPTPIEYNYKEVIFFVKQAWQDVEKEKINGRSNILEYKRE</sequence>
<keyword evidence="3" id="KW-1185">Reference proteome</keyword>
<evidence type="ECO:0000313" key="2">
    <source>
        <dbReference type="EMBL" id="KAF0773394.1"/>
    </source>
</evidence>
<evidence type="ECO:0000256" key="1">
    <source>
        <dbReference type="SAM" id="MobiDB-lite"/>
    </source>
</evidence>
<proteinExistence type="predicted"/>
<dbReference type="OrthoDB" id="6426920at2759"/>
<evidence type="ECO:0000313" key="3">
    <source>
        <dbReference type="Proteomes" id="UP000478052"/>
    </source>
</evidence>
<accession>A0A6G0ZQ22</accession>
<dbReference type="AlphaFoldDB" id="A0A6G0ZQ22"/>
<feature type="region of interest" description="Disordered" evidence="1">
    <location>
        <begin position="201"/>
        <end position="223"/>
    </location>
</feature>
<dbReference type="EMBL" id="VUJU01000065">
    <property type="protein sequence ID" value="KAF0773394.1"/>
    <property type="molecule type" value="Genomic_DNA"/>
</dbReference>
<organism evidence="2 3">
    <name type="scientific">Aphis craccivora</name>
    <name type="common">Cowpea aphid</name>
    <dbReference type="NCBI Taxonomy" id="307492"/>
    <lineage>
        <taxon>Eukaryota</taxon>
        <taxon>Metazoa</taxon>
        <taxon>Ecdysozoa</taxon>
        <taxon>Arthropoda</taxon>
        <taxon>Hexapoda</taxon>
        <taxon>Insecta</taxon>
        <taxon>Pterygota</taxon>
        <taxon>Neoptera</taxon>
        <taxon>Paraneoptera</taxon>
        <taxon>Hemiptera</taxon>
        <taxon>Sternorrhyncha</taxon>
        <taxon>Aphidomorpha</taxon>
        <taxon>Aphidoidea</taxon>
        <taxon>Aphididae</taxon>
        <taxon>Aphidini</taxon>
        <taxon>Aphis</taxon>
        <taxon>Aphis</taxon>
    </lineage>
</organism>
<dbReference type="Proteomes" id="UP000478052">
    <property type="component" value="Unassembled WGS sequence"/>
</dbReference>
<comment type="caution">
    <text evidence="2">The sequence shown here is derived from an EMBL/GenBank/DDBJ whole genome shotgun (WGS) entry which is preliminary data.</text>
</comment>
<feature type="compositionally biased region" description="Polar residues" evidence="1">
    <location>
        <begin position="99"/>
        <end position="113"/>
    </location>
</feature>
<feature type="compositionally biased region" description="Basic and acidic residues" evidence="1">
    <location>
        <begin position="25"/>
        <end position="38"/>
    </location>
</feature>
<gene>
    <name evidence="2" type="ORF">FWK35_00011124</name>
</gene>
<protein>
    <submittedName>
        <fullName evidence="2">RhoGEF domain-containing protein gxcJ-like isoform X3</fullName>
    </submittedName>
</protein>
<feature type="region of interest" description="Disordered" evidence="1">
    <location>
        <begin position="78"/>
        <end position="113"/>
    </location>
</feature>
<reference evidence="2 3" key="1">
    <citation type="submission" date="2019-08" db="EMBL/GenBank/DDBJ databases">
        <title>Whole genome of Aphis craccivora.</title>
        <authorList>
            <person name="Voronova N.V."/>
            <person name="Shulinski R.S."/>
            <person name="Bandarenka Y.V."/>
            <person name="Zhorov D.G."/>
            <person name="Warner D."/>
        </authorList>
    </citation>
    <scope>NUCLEOTIDE SEQUENCE [LARGE SCALE GENOMIC DNA]</scope>
    <source>
        <strain evidence="2">180601</strain>
        <tissue evidence="2">Whole Body</tissue>
    </source>
</reference>
<feature type="compositionally biased region" description="Basic and acidic residues" evidence="1">
    <location>
        <begin position="206"/>
        <end position="217"/>
    </location>
</feature>
<name>A0A6G0ZQ22_APHCR</name>